<dbReference type="AlphaFoldDB" id="A0A835FAD3"/>
<dbReference type="InterPro" id="IPR025315">
    <property type="entry name" value="DUF4220"/>
</dbReference>
<keyword evidence="1" id="KW-0812">Transmembrane</keyword>
<keyword evidence="4" id="KW-1185">Reference proteome</keyword>
<comment type="caution">
    <text evidence="3">The sequence shown here is derived from an EMBL/GenBank/DDBJ whole genome shotgun (WGS) entry which is preliminary data.</text>
</comment>
<proteinExistence type="predicted"/>
<dbReference type="Pfam" id="PF13968">
    <property type="entry name" value="DUF4220"/>
    <property type="match status" value="1"/>
</dbReference>
<feature type="transmembrane region" description="Helical" evidence="1">
    <location>
        <begin position="36"/>
        <end position="58"/>
    </location>
</feature>
<accession>A0A835FAD3</accession>
<evidence type="ECO:0000313" key="3">
    <source>
        <dbReference type="EMBL" id="KAF8732676.1"/>
    </source>
</evidence>
<evidence type="ECO:0000256" key="1">
    <source>
        <dbReference type="SAM" id="Phobius"/>
    </source>
</evidence>
<feature type="domain" description="DUF4220" evidence="2">
    <location>
        <begin position="140"/>
        <end position="518"/>
    </location>
</feature>
<evidence type="ECO:0000313" key="4">
    <source>
        <dbReference type="Proteomes" id="UP000636709"/>
    </source>
</evidence>
<keyword evidence="1" id="KW-1133">Transmembrane helix</keyword>
<organism evidence="3 4">
    <name type="scientific">Digitaria exilis</name>
    <dbReference type="NCBI Taxonomy" id="1010633"/>
    <lineage>
        <taxon>Eukaryota</taxon>
        <taxon>Viridiplantae</taxon>
        <taxon>Streptophyta</taxon>
        <taxon>Embryophyta</taxon>
        <taxon>Tracheophyta</taxon>
        <taxon>Spermatophyta</taxon>
        <taxon>Magnoliopsida</taxon>
        <taxon>Liliopsida</taxon>
        <taxon>Poales</taxon>
        <taxon>Poaceae</taxon>
        <taxon>PACMAD clade</taxon>
        <taxon>Panicoideae</taxon>
        <taxon>Panicodae</taxon>
        <taxon>Paniceae</taxon>
        <taxon>Anthephorinae</taxon>
        <taxon>Digitaria</taxon>
    </lineage>
</organism>
<gene>
    <name evidence="3" type="ORF">HU200_015007</name>
</gene>
<dbReference type="Gramene" id="Dexi4B01G0001370.1">
    <property type="protein sequence ID" value="Dexi4B01G0001370.1:cds"/>
    <property type="gene ID" value="Dexi4B01G0001370"/>
</dbReference>
<feature type="transmembrane region" description="Helical" evidence="1">
    <location>
        <begin position="475"/>
        <end position="494"/>
    </location>
</feature>
<feature type="transmembrane region" description="Helical" evidence="1">
    <location>
        <begin position="101"/>
        <end position="120"/>
    </location>
</feature>
<name>A0A835FAD3_9POAL</name>
<feature type="transmembrane region" description="Helical" evidence="1">
    <location>
        <begin position="450"/>
        <end position="469"/>
    </location>
</feature>
<keyword evidence="1" id="KW-0472">Membrane</keyword>
<feature type="transmembrane region" description="Helical" evidence="1">
    <location>
        <begin position="70"/>
        <end position="89"/>
    </location>
</feature>
<evidence type="ECO:0000259" key="2">
    <source>
        <dbReference type="Pfam" id="PF13968"/>
    </source>
</evidence>
<dbReference type="PANTHER" id="PTHR31325">
    <property type="entry name" value="OS01G0798800 PROTEIN-RELATED"/>
    <property type="match status" value="1"/>
</dbReference>
<dbReference type="OrthoDB" id="660093at2759"/>
<dbReference type="InterPro" id="IPR007658">
    <property type="entry name" value="DUF594"/>
</dbReference>
<dbReference type="Pfam" id="PF04578">
    <property type="entry name" value="DUF594"/>
    <property type="match status" value="1"/>
</dbReference>
<sequence>MGHQSLNQTVLCPASIDKYIQNLTSSYTEQSNEASMVSASVIMFVLAGLFFNLNLFSGISDVSATLDPKVRLFLSSALSLLLPVMSYLFSEAKNSTKSSSGELSLGALVILAWMLLVELLRKKVDEIRMRGYSGSIQRAARVVWLGSLVFFNIKTSGRKAVFGILWILCATRVVQRIAFTEIGKYSYAHGKNARLIASYMAKILKHQDQRPAVAADAHGDIEQAAAHVQQDGHERLKSCKYIVMGEESLAPEPTADGYKIDTASIDGDSGIITVGKVWKLDENNNDVLFTSPDQVRRLKRLCLSFALFKLLRRKFEHLPEVTGEEADDCKDLIFRGLLHNNHSSSNNGGNNGISAAEELFQVINDEVIFLSEYYHSVVPVVLASPFFLLVNYFLVLFVVAILCAMTVVLCGNGDVFYAFNSVVADNYTFHSGIGNIAICLVIKSKNSPEAFFSIVDLSITILLFIIYFYEEIWEFFVFVLSNWFMVSLVCSYMARPRQWRDSRYIRYAVHRIIWLRSKLNNGSSLSFRQLSVLSLRWPLGAQLCSPFSLLLKKELVPRNLKESIVDRLMEHDRLAGTVYYVPQSNGKSALHRNFLFDKLSWACRSDSVSEVFLTWHIATSVLEVLVECGGNERQEEEDEAVASWSRAATWVSKYCAYLVIFHPELLPDNPEKAERVVDGMAAELAGIFWFWEYYLCSHRARVNKIMKAAAEGHSDGDHGQDEGGGGVVRNGARLGRLLAEVAGSHGRGTVWKAVADVWTELVVFAAPSGEEERVKGHGDVLVQGGEFITVLWALATHAGVSRDSGGGGMPAAAKTLEDLMGESMRGPPPPPPVAAVEII</sequence>
<protein>
    <recommendedName>
        <fullName evidence="2">DUF4220 domain-containing protein</fullName>
    </recommendedName>
</protein>
<feature type="transmembrane region" description="Helical" evidence="1">
    <location>
        <begin position="386"/>
        <end position="407"/>
    </location>
</feature>
<feature type="transmembrane region" description="Helical" evidence="1">
    <location>
        <begin position="427"/>
        <end position="443"/>
    </location>
</feature>
<dbReference type="EMBL" id="JACEFO010001603">
    <property type="protein sequence ID" value="KAF8732676.1"/>
    <property type="molecule type" value="Genomic_DNA"/>
</dbReference>
<reference evidence="3" key="1">
    <citation type="submission" date="2020-07" db="EMBL/GenBank/DDBJ databases">
        <title>Genome sequence and genetic diversity analysis of an under-domesticated orphan crop, white fonio (Digitaria exilis).</title>
        <authorList>
            <person name="Bennetzen J.L."/>
            <person name="Chen S."/>
            <person name="Ma X."/>
            <person name="Wang X."/>
            <person name="Yssel A.E.J."/>
            <person name="Chaluvadi S.R."/>
            <person name="Johnson M."/>
            <person name="Gangashetty P."/>
            <person name="Hamidou F."/>
            <person name="Sanogo M.D."/>
            <person name="Zwaenepoel A."/>
            <person name="Wallace J."/>
            <person name="Van De Peer Y."/>
            <person name="Van Deynze A."/>
        </authorList>
    </citation>
    <scope>NUCLEOTIDE SEQUENCE</scope>
    <source>
        <tissue evidence="3">Leaves</tissue>
    </source>
</reference>
<dbReference type="Proteomes" id="UP000636709">
    <property type="component" value="Unassembled WGS sequence"/>
</dbReference>